<evidence type="ECO:0000256" key="5">
    <source>
        <dbReference type="ARBA" id="ARBA00023163"/>
    </source>
</evidence>
<keyword evidence="4" id="KW-0238">DNA-binding</keyword>
<dbReference type="PRINTS" id="PR00035">
    <property type="entry name" value="HTHGNTR"/>
</dbReference>
<dbReference type="InterPro" id="IPR036390">
    <property type="entry name" value="WH_DNA-bd_sf"/>
</dbReference>
<keyword evidence="8" id="KW-1185">Reference proteome</keyword>
<dbReference type="SUPFAM" id="SSF53383">
    <property type="entry name" value="PLP-dependent transferases"/>
    <property type="match status" value="1"/>
</dbReference>
<dbReference type="PROSITE" id="PS50949">
    <property type="entry name" value="HTH_GNTR"/>
    <property type="match status" value="1"/>
</dbReference>
<evidence type="ECO:0000256" key="1">
    <source>
        <dbReference type="ARBA" id="ARBA00005384"/>
    </source>
</evidence>
<dbReference type="InterPro" id="IPR000524">
    <property type="entry name" value="Tscrpt_reg_HTH_GntR"/>
</dbReference>
<dbReference type="EMBL" id="BNJK01000001">
    <property type="protein sequence ID" value="GHO95622.1"/>
    <property type="molecule type" value="Genomic_DNA"/>
</dbReference>
<dbReference type="SUPFAM" id="SSF46785">
    <property type="entry name" value="Winged helix' DNA-binding domain"/>
    <property type="match status" value="1"/>
</dbReference>
<dbReference type="Gene3D" id="3.40.640.10">
    <property type="entry name" value="Type I PLP-dependent aspartate aminotransferase-like (Major domain)"/>
    <property type="match status" value="1"/>
</dbReference>
<feature type="domain" description="HTH gntR-type" evidence="6">
    <location>
        <begin position="12"/>
        <end position="80"/>
    </location>
</feature>
<dbReference type="PANTHER" id="PTHR46577:SF1">
    <property type="entry name" value="HTH-TYPE TRANSCRIPTIONAL REGULATORY PROTEIN GABR"/>
    <property type="match status" value="1"/>
</dbReference>
<accession>A0A8J3IRJ3</accession>
<evidence type="ECO:0000313" key="8">
    <source>
        <dbReference type="Proteomes" id="UP000597444"/>
    </source>
</evidence>
<dbReference type="PANTHER" id="PTHR46577">
    <property type="entry name" value="HTH-TYPE TRANSCRIPTIONAL REGULATORY PROTEIN GABR"/>
    <property type="match status" value="1"/>
</dbReference>
<dbReference type="AlphaFoldDB" id="A0A8J3IRJ3"/>
<dbReference type="GO" id="GO:0003700">
    <property type="term" value="F:DNA-binding transcription factor activity"/>
    <property type="evidence" value="ECO:0007669"/>
    <property type="project" value="InterPro"/>
</dbReference>
<dbReference type="Pfam" id="PF00392">
    <property type="entry name" value="GntR"/>
    <property type="match status" value="1"/>
</dbReference>
<protein>
    <submittedName>
        <fullName evidence="7">GntR family transcriptional regulator</fullName>
    </submittedName>
</protein>
<comment type="caution">
    <text evidence="7">The sequence shown here is derived from an EMBL/GenBank/DDBJ whole genome shotgun (WGS) entry which is preliminary data.</text>
</comment>
<dbReference type="Proteomes" id="UP000597444">
    <property type="component" value="Unassembled WGS sequence"/>
</dbReference>
<name>A0A8J3IRJ3_9CHLR</name>
<dbReference type="SMART" id="SM00345">
    <property type="entry name" value="HTH_GNTR"/>
    <property type="match status" value="1"/>
</dbReference>
<gene>
    <name evidence="7" type="ORF">KSF_056700</name>
</gene>
<comment type="similarity">
    <text evidence="1">In the C-terminal section; belongs to the class-I pyridoxal-phosphate-dependent aminotransferase family.</text>
</comment>
<evidence type="ECO:0000256" key="4">
    <source>
        <dbReference type="ARBA" id="ARBA00023125"/>
    </source>
</evidence>
<dbReference type="RefSeq" id="WP_220206292.1">
    <property type="nucleotide sequence ID" value="NZ_BNJK01000001.1"/>
</dbReference>
<dbReference type="GO" id="GO:0003677">
    <property type="term" value="F:DNA binding"/>
    <property type="evidence" value="ECO:0007669"/>
    <property type="project" value="UniProtKB-KW"/>
</dbReference>
<evidence type="ECO:0000256" key="3">
    <source>
        <dbReference type="ARBA" id="ARBA00023015"/>
    </source>
</evidence>
<dbReference type="CDD" id="cd07377">
    <property type="entry name" value="WHTH_GntR"/>
    <property type="match status" value="1"/>
</dbReference>
<dbReference type="InterPro" id="IPR015424">
    <property type="entry name" value="PyrdxlP-dep_Trfase"/>
</dbReference>
<evidence type="ECO:0000259" key="6">
    <source>
        <dbReference type="PROSITE" id="PS50949"/>
    </source>
</evidence>
<reference evidence="7" key="1">
    <citation type="submission" date="2020-10" db="EMBL/GenBank/DDBJ databases">
        <title>Taxonomic study of unclassified bacteria belonging to the class Ktedonobacteria.</title>
        <authorList>
            <person name="Yabe S."/>
            <person name="Wang C.M."/>
            <person name="Zheng Y."/>
            <person name="Sakai Y."/>
            <person name="Cavaletti L."/>
            <person name="Monciardini P."/>
            <person name="Donadio S."/>
        </authorList>
    </citation>
    <scope>NUCLEOTIDE SEQUENCE</scope>
    <source>
        <strain evidence="7">ID150040</strain>
    </source>
</reference>
<evidence type="ECO:0000313" key="7">
    <source>
        <dbReference type="EMBL" id="GHO95622.1"/>
    </source>
</evidence>
<dbReference type="Gene3D" id="1.10.10.10">
    <property type="entry name" value="Winged helix-like DNA-binding domain superfamily/Winged helix DNA-binding domain"/>
    <property type="match status" value="1"/>
</dbReference>
<dbReference type="InterPro" id="IPR004839">
    <property type="entry name" value="Aminotransferase_I/II_large"/>
</dbReference>
<dbReference type="InterPro" id="IPR015421">
    <property type="entry name" value="PyrdxlP-dep_Trfase_major"/>
</dbReference>
<dbReference type="GO" id="GO:0030170">
    <property type="term" value="F:pyridoxal phosphate binding"/>
    <property type="evidence" value="ECO:0007669"/>
    <property type="project" value="InterPro"/>
</dbReference>
<organism evidence="7 8">
    <name type="scientific">Reticulibacter mediterranei</name>
    <dbReference type="NCBI Taxonomy" id="2778369"/>
    <lineage>
        <taxon>Bacteria</taxon>
        <taxon>Bacillati</taxon>
        <taxon>Chloroflexota</taxon>
        <taxon>Ktedonobacteria</taxon>
        <taxon>Ktedonobacterales</taxon>
        <taxon>Reticulibacteraceae</taxon>
        <taxon>Reticulibacter</taxon>
    </lineage>
</organism>
<dbReference type="InterPro" id="IPR051446">
    <property type="entry name" value="HTH_trans_reg/aminotransferase"/>
</dbReference>
<keyword evidence="5" id="KW-0804">Transcription</keyword>
<dbReference type="CDD" id="cd00609">
    <property type="entry name" value="AAT_like"/>
    <property type="match status" value="1"/>
</dbReference>
<dbReference type="InterPro" id="IPR036388">
    <property type="entry name" value="WH-like_DNA-bd_sf"/>
</dbReference>
<keyword evidence="2" id="KW-0663">Pyridoxal phosphate</keyword>
<dbReference type="Pfam" id="PF00155">
    <property type="entry name" value="Aminotran_1_2"/>
    <property type="match status" value="1"/>
</dbReference>
<keyword evidence="3" id="KW-0805">Transcription regulation</keyword>
<sequence length="470" mass="52479">MLWIPVDRTAEKPLIRQVYDQIRQQILHGELHAGDRLPSTRELAEDIHVSRNVILEAYDQLLAEGYIESRRGSGTYVAEGASFAFAEADIPQPAAASFASSAQKNSDIINFRSGLPALDHFPRKLWSHLTQQIYQQADASLFGYDSPEGRLELRQALSRYLLRTRGVRCSLDQLLITTGAAQAFSLLTNLLLTPDSRVIVEDPITNEVQTIYTRSGATLVPVPVDMHGIQTDLLPADERAAFAVVTPSHQYPLGSILPIQRRIALINFARATDCYLVEDDYDSEFRYSGPPVSSLQGLDPERVIYIGTFSKILSPALRIGYMILPSSLITSSRQTKRLSDLHSPTLDQLVLARFIEEGHLERHIMKMKRLYHKRRDTLISSLNHTFGKLVQIEGESTGLHLVAAFPGINFTDTAIMQALEQTGVQVYPVEIHAVHTGYHSHQIVLGYGNLTEEEIIEGVKRIAHALQAEV</sequence>
<proteinExistence type="inferred from homology"/>
<evidence type="ECO:0000256" key="2">
    <source>
        <dbReference type="ARBA" id="ARBA00022898"/>
    </source>
</evidence>